<name>K1YAD7_9BACT</name>
<feature type="region of interest" description="Disordered" evidence="1">
    <location>
        <begin position="1"/>
        <end position="24"/>
    </location>
</feature>
<sequence length="321" mass="35630">MKNIVPTPLTGEVKKPTESTPYSPANQAMNILDDKLSKCSFTPLQLDPRPNAENPEVHFGVEITIPGYANITNLDHHRSEDTNETPSSAEQALTCNLPNSGINIATVRPDADSMTAMAVLHLRMNNIAFDEILVQEVGRFDRFGPSAGEMNNPVSAIWELASDFSKTMEVRVLLISRILTGKMLEKEIEEIASKRAQKLEDARKNSSIELYEVNGFKIAFVESSHRFATNLGYELAPVVIAKNPVMPVDFKDPSKGTYIKYTICRYDNNIPCDILWVLKELQTLESGWGGRWDIIGSPQGVSSILSVDTIVEIVQKHVKNG</sequence>
<dbReference type="EMBL" id="AMFJ01034422">
    <property type="protein sequence ID" value="EKD29398.1"/>
    <property type="molecule type" value="Genomic_DNA"/>
</dbReference>
<comment type="caution">
    <text evidence="2">The sequence shown here is derived from an EMBL/GenBank/DDBJ whole genome shotgun (WGS) entry which is preliminary data.</text>
</comment>
<gene>
    <name evidence="2" type="ORF">ACD_78C00422G0001</name>
</gene>
<proteinExistence type="predicted"/>
<accession>K1YAD7</accession>
<evidence type="ECO:0000313" key="2">
    <source>
        <dbReference type="EMBL" id="EKD29398.1"/>
    </source>
</evidence>
<evidence type="ECO:0000256" key="1">
    <source>
        <dbReference type="SAM" id="MobiDB-lite"/>
    </source>
</evidence>
<reference evidence="2" key="1">
    <citation type="journal article" date="2012" name="Science">
        <title>Fermentation, hydrogen, and sulfur metabolism in multiple uncultivated bacterial phyla.</title>
        <authorList>
            <person name="Wrighton K.C."/>
            <person name="Thomas B.C."/>
            <person name="Sharon I."/>
            <person name="Miller C.S."/>
            <person name="Castelle C.J."/>
            <person name="VerBerkmoes N.C."/>
            <person name="Wilkins M.J."/>
            <person name="Hettich R.L."/>
            <person name="Lipton M.S."/>
            <person name="Williams K.H."/>
            <person name="Long P.E."/>
            <person name="Banfield J.F."/>
        </authorList>
    </citation>
    <scope>NUCLEOTIDE SEQUENCE [LARGE SCALE GENOMIC DNA]</scope>
</reference>
<organism evidence="2">
    <name type="scientific">uncultured bacterium</name>
    <name type="common">gcode 4</name>
    <dbReference type="NCBI Taxonomy" id="1234023"/>
    <lineage>
        <taxon>Bacteria</taxon>
        <taxon>environmental samples</taxon>
    </lineage>
</organism>
<dbReference type="AlphaFoldDB" id="K1YAD7"/>
<protein>
    <submittedName>
        <fullName evidence="2">Uncharacterized protein</fullName>
    </submittedName>
</protein>